<keyword evidence="1" id="KW-0479">Metal-binding</keyword>
<dbReference type="InterPro" id="IPR051610">
    <property type="entry name" value="GPI/OXD"/>
</dbReference>
<dbReference type="InterPro" id="IPR011051">
    <property type="entry name" value="RmlC_Cupin_sf"/>
</dbReference>
<sequence length="123" mass="13484">MTDTLPSYTHRTFDVEKSVRFSQEKAIVTEIVITKHSSIAVWGVRPGQQVQAHTHPDGQDTWIVIRGELTYYLGDGHKKIISAGQIDVAEPLQVHGAINEGTEDAVFISIYSAPSLKVVTASP</sequence>
<evidence type="ECO:0000313" key="4">
    <source>
        <dbReference type="Proteomes" id="UP000662314"/>
    </source>
</evidence>
<evidence type="ECO:0000313" key="3">
    <source>
        <dbReference type="EMBL" id="MBH8578343.1"/>
    </source>
</evidence>
<organism evidence="3 4">
    <name type="scientific">Dendronalium phyllosphericum CENA369</name>
    <dbReference type="NCBI Taxonomy" id="1725256"/>
    <lineage>
        <taxon>Bacteria</taxon>
        <taxon>Bacillati</taxon>
        <taxon>Cyanobacteriota</taxon>
        <taxon>Cyanophyceae</taxon>
        <taxon>Nostocales</taxon>
        <taxon>Nostocaceae</taxon>
        <taxon>Dendronalium</taxon>
        <taxon>Dendronalium phyllosphericum</taxon>
    </lineage>
</organism>
<dbReference type="SUPFAM" id="SSF51182">
    <property type="entry name" value="RmlC-like cupins"/>
    <property type="match status" value="1"/>
</dbReference>
<gene>
    <name evidence="3" type="ORF">I8752_36480</name>
</gene>
<evidence type="ECO:0000256" key="1">
    <source>
        <dbReference type="ARBA" id="ARBA00022723"/>
    </source>
</evidence>
<dbReference type="PANTHER" id="PTHR35848:SF6">
    <property type="entry name" value="CUPIN TYPE-2 DOMAIN-CONTAINING PROTEIN"/>
    <property type="match status" value="1"/>
</dbReference>
<dbReference type="PANTHER" id="PTHR35848">
    <property type="entry name" value="OXALATE-BINDING PROTEIN"/>
    <property type="match status" value="1"/>
</dbReference>
<comment type="caution">
    <text evidence="3">The sequence shown here is derived from an EMBL/GenBank/DDBJ whole genome shotgun (WGS) entry which is preliminary data.</text>
</comment>
<name>A0A8J7IGU6_9NOST</name>
<protein>
    <submittedName>
        <fullName evidence="3">Cupin domain-containing protein</fullName>
    </submittedName>
</protein>
<feature type="domain" description="Cupin type-2" evidence="2">
    <location>
        <begin position="41"/>
        <end position="111"/>
    </location>
</feature>
<dbReference type="Proteomes" id="UP000662314">
    <property type="component" value="Unassembled WGS sequence"/>
</dbReference>
<dbReference type="Gene3D" id="2.60.120.10">
    <property type="entry name" value="Jelly Rolls"/>
    <property type="match status" value="1"/>
</dbReference>
<reference evidence="3 4" key="1">
    <citation type="journal article" date="2021" name="Int. J. Syst. Evol. Microbiol.">
        <title>Amazonocrinis nigriterrae gen. nov., sp. nov., Atlanticothrix silvestris gen. nov., sp. nov. and Dendronalium phyllosphericum gen. nov., sp. nov., nostocacean cyanobacteria from Brazilian environments.</title>
        <authorList>
            <person name="Alvarenga D.O."/>
            <person name="Andreote A.P.D."/>
            <person name="Branco L.H.Z."/>
            <person name="Delbaje E."/>
            <person name="Cruz R.B."/>
            <person name="Varani A.M."/>
            <person name="Fiore M.F."/>
        </authorList>
    </citation>
    <scope>NUCLEOTIDE SEQUENCE [LARGE SCALE GENOMIC DNA]</scope>
    <source>
        <strain evidence="3 4">CENA369</strain>
    </source>
</reference>
<dbReference type="EMBL" id="JAECZA010000323">
    <property type="protein sequence ID" value="MBH8578343.1"/>
    <property type="molecule type" value="Genomic_DNA"/>
</dbReference>
<accession>A0A8J7IGU6</accession>
<dbReference type="GO" id="GO:0046872">
    <property type="term" value="F:metal ion binding"/>
    <property type="evidence" value="ECO:0007669"/>
    <property type="project" value="UniProtKB-KW"/>
</dbReference>
<keyword evidence="4" id="KW-1185">Reference proteome</keyword>
<dbReference type="AlphaFoldDB" id="A0A8J7IGU6"/>
<dbReference type="InterPro" id="IPR014710">
    <property type="entry name" value="RmlC-like_jellyroll"/>
</dbReference>
<proteinExistence type="predicted"/>
<evidence type="ECO:0000259" key="2">
    <source>
        <dbReference type="Pfam" id="PF07883"/>
    </source>
</evidence>
<dbReference type="InterPro" id="IPR013096">
    <property type="entry name" value="Cupin_2"/>
</dbReference>
<dbReference type="Pfam" id="PF07883">
    <property type="entry name" value="Cupin_2"/>
    <property type="match status" value="1"/>
</dbReference>
<dbReference type="CDD" id="cd07008">
    <property type="entry name" value="cupin_yp_001338853-like"/>
    <property type="match status" value="1"/>
</dbReference>